<dbReference type="InterPro" id="IPR018078">
    <property type="entry name" value="DNA-binding_RecF_CS"/>
</dbReference>
<dbReference type="PANTHER" id="PTHR32182">
    <property type="entry name" value="DNA REPLICATION AND REPAIR PROTEIN RECF"/>
    <property type="match status" value="1"/>
</dbReference>
<evidence type="ECO:0000256" key="12">
    <source>
        <dbReference type="HAMAP-Rule" id="MF_00365"/>
    </source>
</evidence>
<keyword evidence="8 12" id="KW-0067">ATP-binding</keyword>
<keyword evidence="9 12" id="KW-0238">DNA-binding</keyword>
<sequence>MRLYLAALQLESFRNYDSLSIRFSPGLNVLHGDNAQGKTNLLEAIHFLATGKSHRTSRDQDLIQEGKDALRARAEVVRKTGSIDLELQYGHETRKQLKINGIPERKIARLVGSLAAVLFSPDDLQLLKGPPSGRRRFLDLELSQISQNYLHHLMTYNRLLAQRNTLLKQPVVDEGLMAVYDEQLVESGAQLIVRRAEAVRRLSPIAARYHEMLSDGREGLRLAYQSQGADEGGQPDLLETADRLRRALTRVRHEERRRQVTLVGPHRDDLAIWVAGRDARLYASQGQQRTAVLALKLAELQFMTEEIGEAPLLLLDDVASELDPHRRHYLLAAVQEGVQSFITCTDLDDLMVRQWPAEHRLFRVRSGTVNLDEKGLA</sequence>
<comment type="caution">
    <text evidence="15">The sequence shown here is derived from an EMBL/GenBank/DDBJ whole genome shotgun (WGS) entry which is preliminary data.</text>
</comment>
<keyword evidence="10 12" id="KW-0234">DNA repair</keyword>
<evidence type="ECO:0000256" key="5">
    <source>
        <dbReference type="ARBA" id="ARBA00022705"/>
    </source>
</evidence>
<evidence type="ECO:0000256" key="4">
    <source>
        <dbReference type="ARBA" id="ARBA00022490"/>
    </source>
</evidence>
<keyword evidence="4 12" id="KW-0963">Cytoplasm</keyword>
<comment type="similarity">
    <text evidence="2 12 13">Belongs to the RecF family.</text>
</comment>
<comment type="function">
    <text evidence="12 13">The RecF protein is involved in DNA metabolism; it is required for DNA replication and normal SOS inducibility. RecF binds preferentially to single-stranded, linear DNA. It also seems to bind ATP.</text>
</comment>
<proteinExistence type="inferred from homology"/>
<name>A0ABS4JWZ5_9FIRM</name>
<comment type="subcellular location">
    <subcellularLocation>
        <location evidence="1 12 13">Cytoplasm</location>
    </subcellularLocation>
</comment>
<keyword evidence="5 12" id="KW-0235">DNA replication</keyword>
<evidence type="ECO:0000256" key="7">
    <source>
        <dbReference type="ARBA" id="ARBA00022763"/>
    </source>
</evidence>
<dbReference type="PROSITE" id="PS00617">
    <property type="entry name" value="RECF_1"/>
    <property type="match status" value="1"/>
</dbReference>
<evidence type="ECO:0000256" key="13">
    <source>
        <dbReference type="RuleBase" id="RU000578"/>
    </source>
</evidence>
<dbReference type="InterPro" id="IPR027417">
    <property type="entry name" value="P-loop_NTPase"/>
</dbReference>
<evidence type="ECO:0000259" key="14">
    <source>
        <dbReference type="Pfam" id="PF02463"/>
    </source>
</evidence>
<dbReference type="InterPro" id="IPR001238">
    <property type="entry name" value="DNA-binding_RecF"/>
</dbReference>
<keyword evidence="7 12" id="KW-0227">DNA damage</keyword>
<protein>
    <recommendedName>
        <fullName evidence="3 12">DNA replication and repair protein RecF</fullName>
    </recommendedName>
</protein>
<dbReference type="Proteomes" id="UP001519289">
    <property type="component" value="Unassembled WGS sequence"/>
</dbReference>
<evidence type="ECO:0000256" key="11">
    <source>
        <dbReference type="ARBA" id="ARBA00023236"/>
    </source>
</evidence>
<dbReference type="Gene3D" id="1.20.1050.90">
    <property type="entry name" value="RecF/RecN/SMC, N-terminal domain"/>
    <property type="match status" value="1"/>
</dbReference>
<dbReference type="RefSeq" id="WP_209467611.1">
    <property type="nucleotide sequence ID" value="NZ_JAGGLG010000029.1"/>
</dbReference>
<dbReference type="PANTHER" id="PTHR32182:SF0">
    <property type="entry name" value="DNA REPLICATION AND REPAIR PROTEIN RECF"/>
    <property type="match status" value="1"/>
</dbReference>
<keyword evidence="6 12" id="KW-0547">Nucleotide-binding</keyword>
<dbReference type="CDD" id="cd03242">
    <property type="entry name" value="ABC_RecF"/>
    <property type="match status" value="1"/>
</dbReference>
<dbReference type="HAMAP" id="MF_00365">
    <property type="entry name" value="RecF"/>
    <property type="match status" value="1"/>
</dbReference>
<evidence type="ECO:0000256" key="8">
    <source>
        <dbReference type="ARBA" id="ARBA00022840"/>
    </source>
</evidence>
<reference evidence="15 16" key="1">
    <citation type="submission" date="2021-03" db="EMBL/GenBank/DDBJ databases">
        <title>Genomic Encyclopedia of Type Strains, Phase IV (KMG-IV): sequencing the most valuable type-strain genomes for metagenomic binning, comparative biology and taxonomic classification.</title>
        <authorList>
            <person name="Goeker M."/>
        </authorList>
    </citation>
    <scope>NUCLEOTIDE SEQUENCE [LARGE SCALE GENOMIC DNA]</scope>
    <source>
        <strain evidence="15 16">DSM 27138</strain>
    </source>
</reference>
<evidence type="ECO:0000313" key="15">
    <source>
        <dbReference type="EMBL" id="MBP2019506.1"/>
    </source>
</evidence>
<evidence type="ECO:0000256" key="9">
    <source>
        <dbReference type="ARBA" id="ARBA00023125"/>
    </source>
</evidence>
<feature type="domain" description="RecF/RecN/SMC N-terminal" evidence="14">
    <location>
        <begin position="4"/>
        <end position="355"/>
    </location>
</feature>
<dbReference type="NCBIfam" id="TIGR00611">
    <property type="entry name" value="recf"/>
    <property type="match status" value="1"/>
</dbReference>
<dbReference type="PROSITE" id="PS00618">
    <property type="entry name" value="RECF_2"/>
    <property type="match status" value="1"/>
</dbReference>
<accession>A0ABS4JWZ5</accession>
<organism evidence="15 16">
    <name type="scientific">Symbiobacterium terraclitae</name>
    <dbReference type="NCBI Taxonomy" id="557451"/>
    <lineage>
        <taxon>Bacteria</taxon>
        <taxon>Bacillati</taxon>
        <taxon>Bacillota</taxon>
        <taxon>Clostridia</taxon>
        <taxon>Eubacteriales</taxon>
        <taxon>Symbiobacteriaceae</taxon>
        <taxon>Symbiobacterium</taxon>
    </lineage>
</organism>
<dbReference type="InterPro" id="IPR042174">
    <property type="entry name" value="RecF_2"/>
</dbReference>
<evidence type="ECO:0000256" key="1">
    <source>
        <dbReference type="ARBA" id="ARBA00004496"/>
    </source>
</evidence>
<dbReference type="Pfam" id="PF02463">
    <property type="entry name" value="SMC_N"/>
    <property type="match status" value="1"/>
</dbReference>
<dbReference type="Gene3D" id="3.40.50.300">
    <property type="entry name" value="P-loop containing nucleotide triphosphate hydrolases"/>
    <property type="match status" value="1"/>
</dbReference>
<evidence type="ECO:0000256" key="10">
    <source>
        <dbReference type="ARBA" id="ARBA00023204"/>
    </source>
</evidence>
<evidence type="ECO:0000256" key="2">
    <source>
        <dbReference type="ARBA" id="ARBA00008016"/>
    </source>
</evidence>
<dbReference type="SUPFAM" id="SSF52540">
    <property type="entry name" value="P-loop containing nucleoside triphosphate hydrolases"/>
    <property type="match status" value="1"/>
</dbReference>
<evidence type="ECO:0000256" key="6">
    <source>
        <dbReference type="ARBA" id="ARBA00022741"/>
    </source>
</evidence>
<keyword evidence="11 12" id="KW-0742">SOS response</keyword>
<evidence type="ECO:0000256" key="3">
    <source>
        <dbReference type="ARBA" id="ARBA00020170"/>
    </source>
</evidence>
<feature type="binding site" evidence="12">
    <location>
        <begin position="32"/>
        <end position="39"/>
    </location>
    <ligand>
        <name>ATP</name>
        <dbReference type="ChEBI" id="CHEBI:30616"/>
    </ligand>
</feature>
<dbReference type="InterPro" id="IPR003395">
    <property type="entry name" value="RecF/RecN/SMC_N"/>
</dbReference>
<dbReference type="EMBL" id="JAGGLG010000029">
    <property type="protein sequence ID" value="MBP2019506.1"/>
    <property type="molecule type" value="Genomic_DNA"/>
</dbReference>
<gene>
    <name evidence="12" type="primary">recF</name>
    <name evidence="15" type="ORF">J2Z79_002945</name>
</gene>
<keyword evidence="16" id="KW-1185">Reference proteome</keyword>
<evidence type="ECO:0000313" key="16">
    <source>
        <dbReference type="Proteomes" id="UP001519289"/>
    </source>
</evidence>